<dbReference type="InParanoid" id="V4U4H7"/>
<dbReference type="EMBL" id="KI536312">
    <property type="protein sequence ID" value="ESR58995.1"/>
    <property type="molecule type" value="Genomic_DNA"/>
</dbReference>
<protein>
    <submittedName>
        <fullName evidence="1">Uncharacterized protein</fullName>
    </submittedName>
</protein>
<organism evidence="1 2">
    <name type="scientific">Citrus clementina</name>
    <name type="common">Clementine</name>
    <name type="synonym">Citrus deliciosa x Citrus sinensis</name>
    <dbReference type="NCBI Taxonomy" id="85681"/>
    <lineage>
        <taxon>Eukaryota</taxon>
        <taxon>Viridiplantae</taxon>
        <taxon>Streptophyta</taxon>
        <taxon>Embryophyta</taxon>
        <taxon>Tracheophyta</taxon>
        <taxon>Spermatophyta</taxon>
        <taxon>Magnoliopsida</taxon>
        <taxon>eudicotyledons</taxon>
        <taxon>Gunneridae</taxon>
        <taxon>Pentapetalae</taxon>
        <taxon>rosids</taxon>
        <taxon>malvids</taxon>
        <taxon>Sapindales</taxon>
        <taxon>Rutaceae</taxon>
        <taxon>Aurantioideae</taxon>
        <taxon>Citrus</taxon>
    </lineage>
</organism>
<accession>V4U4H7</accession>
<gene>
    <name evidence="1" type="ORF">CICLE_v10018392mg</name>
</gene>
<dbReference type="Gramene" id="ESR58995">
    <property type="protein sequence ID" value="ESR58995"/>
    <property type="gene ID" value="CICLE_v10018392mg"/>
</dbReference>
<name>V4U4H7_CITCL</name>
<evidence type="ECO:0000313" key="1">
    <source>
        <dbReference type="EMBL" id="ESR58995.1"/>
    </source>
</evidence>
<proteinExistence type="predicted"/>
<evidence type="ECO:0000313" key="2">
    <source>
        <dbReference type="Proteomes" id="UP000030687"/>
    </source>
</evidence>
<reference evidence="1 2" key="1">
    <citation type="submission" date="2013-10" db="EMBL/GenBank/DDBJ databases">
        <authorList>
            <consortium name="International Citrus Genome Consortium"/>
            <person name="Jenkins J."/>
            <person name="Schmutz J."/>
            <person name="Prochnik S."/>
            <person name="Rokhsar D."/>
            <person name="Gmitter F."/>
            <person name="Ollitrault P."/>
            <person name="Machado M."/>
            <person name="Talon M."/>
            <person name="Wincker P."/>
            <person name="Jaillon O."/>
            <person name="Morgante M."/>
        </authorList>
    </citation>
    <scope>NUCLEOTIDE SEQUENCE</scope>
    <source>
        <strain evidence="2">cv. Clemenules</strain>
    </source>
</reference>
<dbReference type="KEGG" id="cic:CICLE_v10018392mg"/>
<dbReference type="Proteomes" id="UP000030687">
    <property type="component" value="Unassembled WGS sequence"/>
</dbReference>
<keyword evidence="2" id="KW-1185">Reference proteome</keyword>
<sequence length="69" mass="8127">MPSHQLQPSQPPFLYRRDQEPFLSLLSFGKSMKILQRSKSINYLSVRRCCCSSWSLLPLLCRHVKLQTF</sequence>
<dbReference type="AlphaFoldDB" id="V4U4H7"/>